<sequence length="2292" mass="259898">MSGSAEAPGTEESFQPWRDKDPPPGFDGDVEKFKGYLRELKMWRHETDVPPKKHAVKMLRALTGPAKAVCNELEVEALLTEAGADAIVNKLKEYYQPHLEIAMPRAFERAVYGEARRNKESFGEFIVRQDALFRELREEGVTLDDTVRGYIMFRQANLSQTQEDQITTWTQGKFDRPAVMAALRKLEKVQREKSGQKHYLTADDEQAEYVESEDDGDFIYLGEADLDQVFEEEELTEALATYQQVRQAIREQRNGRGYYQPKGLGKQPVGRFGKGSKSGQQSIKFGGKGTKVHIDVLKLRTRCARCGQIGHWAKECTNEPDAKGKSRAPSEGTSPKSGFFEAGMIDGEGSHNTFQVVWNGKQAQAKGIGGDAKVCGVVEIPVGIGGVNGLIEATVVEDEVPFLLSIQFLKQVGAIVNLQESSLALTAFGSATASLALAMDLIARLRQLDQEKTEEWEKVSTVDPRRAERAVRNWRVMVEHVSDLMEFVRAREKLVAWQPVGLVHGLPPCSSFTQLASGSEPFSCMAGATPSQITKASIYAELIQLGEFLGQRRSKESPSCHFKACSHPIAALAKETPPGTPVKTPSAKRAIKWPTTPGSPLTPPRNAEQLTTPKTAVLECHCRAPAVQLIVKKEGPTQGRLFWKCARRVCNFFEWDPQEVQEIQRRMLQEQEDAEVKRWEEQEEAERQELVRKTMEMAEVRHQEVMNAARSQYSLEVETLKNQLLWMSAVAGEARMEEVFKSPVLQQEMMSKAMAMKEELANQELEAQEAMQIQGYTSGSGPQAFMMQLEDSAKDNYERQVADGFWVQEEDGTWMFHSGILPEFHEGMVAVVAFEEMYFRDQDQQPEEERPLSKSSRKAVNKNMKQLIVSEVFSPPRVSQLAEQKGHLSGGAFNLVTGYNLSTQADRRRCWQKLKEANPDIVVVSPPCSSFSILQSLNLRHQGIKTALRLAEGREHLQFAMEVFRWQTLRKKIAIFEHPATSKAWQEACVQEVMKIPGVRRVRADQCQYGLAVQGEALNKKPTDFLTNGENTVLPSLPRDIPEDYVPQCSMEESRTCSKIYVWATGTEEESKAAEEDIEELLRQHEEREGASGVARSAQVRRSLAEEDSLEKKETEEPDHMQGSLTAEDRRLIQKLHVNLGHPSNYELSKALRLARARNAVWRFVKDDFRCDICERNRKPKSARPALLPKTFEPCRTVGLDVVYFPALDVRQVRPVLNMLDWATGYQMLEPLENTQSSHIWEKFYGTWVRTFSVPEVVITDQGREFGKELAEKVSEAGAIHKVIGARAPWQQGRTERHGGVAKEVFIKLRETIFPTSDSEWRMCVHSVEAAKNRLFNRSGFSPAQRQFGYNMRLPGSLGSDDVYAPELLIQSTSDDMRRTMEIRNTAMQEYLKYVTSRAVAKARLARGRGTQEFKIGDVIYVFRVPLQRKRMKSEVDFEDKEGRKATWVGPGVVVMVEGANAWLSIRGELWKCALEQLRHATPEEKEARSLLEEDFEELRVGMTRKASKRGFKDITQWERPPLMMDDDDEEERPRQRPRLGIEIEPEAEEGRPSNDYTPSSGIRVEEPSEEPEVMEQAIESTRLCEQLDGTLQRRPPEELYGPTRRHVKERWKPYQGGATMAPQEELEDDDEEHQEEDLWIYDPERNCIIRKHNQERGVHFTPSQSRGCPVSLKYLTSQRRTVKCFGDGSQQEEKENWRDTSKTRERRSSKGPSRWWVGYTEFTLRRLPPESELSLMVKRGSDEVREEDIPAEEWDQWHIADGAEWSKVAATGAVKALSPEESREVTTQLSEAGLIARVLPSRMVRRWKPSEQPGVPPARKSRWCVRGDHDPDLLQLDRHAPTVTTATLSVVLQIAASLQWKAAVGDLKNAFMQSDKLVRPAGRLFCRQPRGGLPGLEKEQLIEILAGAYGLGDAPAHWRKSLKKALFQCGFQQSSMDPCVFKSFKDGVLRGLLVVEVDDLFGTGDEHFFSQMKMLRQRFDFGKFVQVDEEAEGVGFNGRRIKHKGRTFMVDMEKFVSERLQTIKLEVGRATKSKEDATPEEKEATRAAVRSLTWATKEGRPDAVAAASLIASSMSELKVQDILDLNKAINQVRENSKLALKIQGIPLFELSWGVVTDASYANVSKGGGKSQGAYAVLAMDTPCWRWRRRSWRQELAGAIYCTGEVERSGKIHRVVNSTLAAKTQALSRSLSEFSWTEFSWTEFSWTVTVFNEFTHKGFDMKKWEKSLRRQRLNALVSKNSERELARNLSIINANSLFDHLSREMVGTTNDKRIALEMQIVREVLSETTCIK</sequence>
<feature type="domain" description="CCHC-type" evidence="7">
    <location>
        <begin position="302"/>
        <end position="318"/>
    </location>
</feature>
<evidence type="ECO:0000313" key="10">
    <source>
        <dbReference type="EMBL" id="CAK9085090.1"/>
    </source>
</evidence>
<dbReference type="InterPro" id="IPR050951">
    <property type="entry name" value="Retrovirus_Pol_polyprotein"/>
</dbReference>
<keyword evidence="11" id="KW-1185">Reference proteome</keyword>
<dbReference type="Gene3D" id="3.30.420.10">
    <property type="entry name" value="Ribonuclease H-like superfamily/Ribonuclease H"/>
    <property type="match status" value="1"/>
</dbReference>
<reference evidence="10 11" key="1">
    <citation type="submission" date="2024-02" db="EMBL/GenBank/DDBJ databases">
        <authorList>
            <person name="Chen Y."/>
            <person name="Shah S."/>
            <person name="Dougan E. K."/>
            <person name="Thang M."/>
            <person name="Chan C."/>
        </authorList>
    </citation>
    <scope>NUCLEOTIDE SEQUENCE [LARGE SCALE GENOMIC DNA]</scope>
</reference>
<dbReference type="EMBL" id="CAXAMM010039241">
    <property type="protein sequence ID" value="CAK9085090.1"/>
    <property type="molecule type" value="Genomic_DNA"/>
</dbReference>
<feature type="compositionally biased region" description="Basic and acidic residues" evidence="6">
    <location>
        <begin position="1110"/>
        <end position="1120"/>
    </location>
</feature>
<feature type="coiled-coil region" evidence="5">
    <location>
        <begin position="746"/>
        <end position="773"/>
    </location>
</feature>
<evidence type="ECO:0000256" key="2">
    <source>
        <dbReference type="ARBA" id="ARBA00022771"/>
    </source>
</evidence>
<feature type="region of interest" description="Disordered" evidence="6">
    <location>
        <begin position="1686"/>
        <end position="1713"/>
    </location>
</feature>
<feature type="region of interest" description="Disordered" evidence="6">
    <location>
        <begin position="316"/>
        <end position="338"/>
    </location>
</feature>
<evidence type="ECO:0000256" key="6">
    <source>
        <dbReference type="SAM" id="MobiDB-lite"/>
    </source>
</evidence>
<protein>
    <submittedName>
        <fullName evidence="10">Copia protein</fullName>
    </submittedName>
</protein>
<name>A0ABP0QCA9_9DINO</name>
<dbReference type="PROSITE" id="PS50158">
    <property type="entry name" value="ZF_CCHC"/>
    <property type="match status" value="1"/>
</dbReference>
<evidence type="ECO:0000259" key="7">
    <source>
        <dbReference type="PROSITE" id="PS50158"/>
    </source>
</evidence>
<gene>
    <name evidence="10" type="ORF">SCF082_LOCUS40319</name>
</gene>
<dbReference type="Pfam" id="PF00098">
    <property type="entry name" value="zf-CCHC"/>
    <property type="match status" value="1"/>
</dbReference>
<feature type="region of interest" description="Disordered" evidence="6">
    <location>
        <begin position="575"/>
        <end position="605"/>
    </location>
</feature>
<evidence type="ECO:0000256" key="5">
    <source>
        <dbReference type="SAM" id="Coils"/>
    </source>
</evidence>
<feature type="region of interest" description="Disordered" evidence="6">
    <location>
        <begin position="1085"/>
        <end position="1125"/>
    </location>
</feature>
<dbReference type="InterPro" id="IPR013103">
    <property type="entry name" value="RVT_2"/>
</dbReference>
<keyword evidence="5" id="KW-0175">Coiled coil</keyword>
<dbReference type="SMART" id="SM00343">
    <property type="entry name" value="ZnF_C2HC"/>
    <property type="match status" value="1"/>
</dbReference>
<evidence type="ECO:0000256" key="1">
    <source>
        <dbReference type="ARBA" id="ARBA00022723"/>
    </source>
</evidence>
<evidence type="ECO:0000259" key="8">
    <source>
        <dbReference type="PROSITE" id="PS50994"/>
    </source>
</evidence>
<evidence type="ECO:0000256" key="4">
    <source>
        <dbReference type="PROSITE-ProRule" id="PRU00047"/>
    </source>
</evidence>
<evidence type="ECO:0000259" key="9">
    <source>
        <dbReference type="PROSITE" id="PS51999"/>
    </source>
</evidence>
<dbReference type="Pfam" id="PF07727">
    <property type="entry name" value="RVT_2"/>
    <property type="match status" value="1"/>
</dbReference>
<feature type="domain" description="GRF-type" evidence="9">
    <location>
        <begin position="620"/>
        <end position="659"/>
    </location>
</feature>
<dbReference type="InterPro" id="IPR010666">
    <property type="entry name" value="Znf_GRF"/>
</dbReference>
<keyword evidence="1" id="KW-0479">Metal-binding</keyword>
<dbReference type="SUPFAM" id="SSF57756">
    <property type="entry name" value="Retrovirus zinc finger-like domains"/>
    <property type="match status" value="1"/>
</dbReference>
<feature type="coiled-coil region" evidence="5">
    <location>
        <begin position="669"/>
        <end position="696"/>
    </location>
</feature>
<evidence type="ECO:0000313" key="11">
    <source>
        <dbReference type="Proteomes" id="UP001642464"/>
    </source>
</evidence>
<dbReference type="InterPro" id="IPR036875">
    <property type="entry name" value="Znf_CCHC_sf"/>
</dbReference>
<evidence type="ECO:0000256" key="3">
    <source>
        <dbReference type="ARBA" id="ARBA00022833"/>
    </source>
</evidence>
<dbReference type="Proteomes" id="UP001642464">
    <property type="component" value="Unassembled WGS sequence"/>
</dbReference>
<dbReference type="PROSITE" id="PS50994">
    <property type="entry name" value="INTEGRASE"/>
    <property type="match status" value="1"/>
</dbReference>
<feature type="region of interest" description="Disordered" evidence="6">
    <location>
        <begin position="256"/>
        <end position="284"/>
    </location>
</feature>
<proteinExistence type="predicted"/>
<dbReference type="Pfam" id="PF06839">
    <property type="entry name" value="Zn_ribbon_GRF"/>
    <property type="match status" value="1"/>
</dbReference>
<dbReference type="InterPro" id="IPR001584">
    <property type="entry name" value="Integrase_cat-core"/>
</dbReference>
<dbReference type="PANTHER" id="PTHR37984:SF5">
    <property type="entry name" value="PROTEIN NYNRIN-LIKE"/>
    <property type="match status" value="1"/>
</dbReference>
<organism evidence="10 11">
    <name type="scientific">Durusdinium trenchii</name>
    <dbReference type="NCBI Taxonomy" id="1381693"/>
    <lineage>
        <taxon>Eukaryota</taxon>
        <taxon>Sar</taxon>
        <taxon>Alveolata</taxon>
        <taxon>Dinophyceae</taxon>
        <taxon>Suessiales</taxon>
        <taxon>Symbiodiniaceae</taxon>
        <taxon>Durusdinium</taxon>
    </lineage>
</organism>
<comment type="caution">
    <text evidence="10">The sequence shown here is derived from an EMBL/GenBank/DDBJ whole genome shotgun (WGS) entry which is preliminary data.</text>
</comment>
<accession>A0ABP0QCA9</accession>
<feature type="region of interest" description="Disordered" evidence="6">
    <location>
        <begin position="1517"/>
        <end position="1578"/>
    </location>
</feature>
<dbReference type="PROSITE" id="PS51999">
    <property type="entry name" value="ZF_GRF"/>
    <property type="match status" value="1"/>
</dbReference>
<dbReference type="PROSITE" id="PS50270">
    <property type="entry name" value="NGF_2"/>
    <property type="match status" value="1"/>
</dbReference>
<feature type="domain" description="Integrase catalytic" evidence="8">
    <location>
        <begin position="1190"/>
        <end position="1351"/>
    </location>
</feature>
<dbReference type="Gene3D" id="4.10.60.10">
    <property type="entry name" value="Zinc finger, CCHC-type"/>
    <property type="match status" value="1"/>
</dbReference>
<keyword evidence="3" id="KW-0862">Zinc</keyword>
<dbReference type="InterPro" id="IPR012337">
    <property type="entry name" value="RNaseH-like_sf"/>
</dbReference>
<dbReference type="SUPFAM" id="SSF53098">
    <property type="entry name" value="Ribonuclease H-like"/>
    <property type="match status" value="1"/>
</dbReference>
<dbReference type="PANTHER" id="PTHR37984">
    <property type="entry name" value="PROTEIN CBG26694"/>
    <property type="match status" value="1"/>
</dbReference>
<dbReference type="InterPro" id="IPR001878">
    <property type="entry name" value="Znf_CCHC"/>
</dbReference>
<dbReference type="InterPro" id="IPR036397">
    <property type="entry name" value="RNaseH_sf"/>
</dbReference>
<keyword evidence="2 4" id="KW-0863">Zinc-finger</keyword>
<feature type="region of interest" description="Disordered" evidence="6">
    <location>
        <begin position="1"/>
        <end position="28"/>
    </location>
</feature>
<feature type="compositionally biased region" description="Basic and acidic residues" evidence="6">
    <location>
        <begin position="1692"/>
        <end position="1709"/>
    </location>
</feature>